<name>A0A8H7IJ63_9AGAM</name>
<comment type="caution">
    <text evidence="1">The sequence shown here is derived from an EMBL/GenBank/DDBJ whole genome shotgun (WGS) entry which is preliminary data.</text>
</comment>
<gene>
    <name evidence="1" type="ORF">RHS01_00022</name>
</gene>
<evidence type="ECO:0000313" key="1">
    <source>
        <dbReference type="EMBL" id="KAF8760814.1"/>
    </source>
</evidence>
<accession>A0A8H7IJ63</accession>
<reference evidence="1" key="1">
    <citation type="submission" date="2020-09" db="EMBL/GenBank/DDBJ databases">
        <title>Comparative genome analyses of four rice-infecting Rhizoctonia solani isolates reveal extensive enrichment of homogalacturonan modification genes.</title>
        <authorList>
            <person name="Lee D.-Y."/>
            <person name="Jeon J."/>
            <person name="Kim K.-T."/>
            <person name="Cheong K."/>
            <person name="Song H."/>
            <person name="Choi G."/>
            <person name="Ko J."/>
            <person name="Opiyo S.O."/>
            <person name="Zuo S."/>
            <person name="Madhav S."/>
            <person name="Lee Y.-H."/>
            <person name="Wang G.-L."/>
        </authorList>
    </citation>
    <scope>NUCLEOTIDE SEQUENCE</scope>
    <source>
        <strain evidence="1">AG1-IA B2</strain>
    </source>
</reference>
<sequence length="130" mass="14109">MTAIHDPPSNQPAYHVDQITLVESVKFADKIAKAKPSATMLVAHQGPSLDIKLDKVITKWVKCDIRTLRQVVGTAAVTPKSLEGVQASVVLMHLVAHVRHAIYGVAERAADVIKSNSGFQLRVISEAFCL</sequence>
<proteinExistence type="predicted"/>
<protein>
    <submittedName>
        <fullName evidence="1">GMC oxidoreductase</fullName>
    </submittedName>
</protein>
<dbReference type="Gene3D" id="3.30.560.10">
    <property type="entry name" value="Glucose Oxidase, domain 3"/>
    <property type="match status" value="1"/>
</dbReference>
<dbReference type="Proteomes" id="UP000614334">
    <property type="component" value="Unassembled WGS sequence"/>
</dbReference>
<dbReference type="Gene3D" id="3.50.50.60">
    <property type="entry name" value="FAD/NAD(P)-binding domain"/>
    <property type="match status" value="1"/>
</dbReference>
<dbReference type="AlphaFoldDB" id="A0A8H7IJ63"/>
<organism evidence="1 2">
    <name type="scientific">Rhizoctonia solani</name>
    <dbReference type="NCBI Taxonomy" id="456999"/>
    <lineage>
        <taxon>Eukaryota</taxon>
        <taxon>Fungi</taxon>
        <taxon>Dikarya</taxon>
        <taxon>Basidiomycota</taxon>
        <taxon>Agaricomycotina</taxon>
        <taxon>Agaricomycetes</taxon>
        <taxon>Cantharellales</taxon>
        <taxon>Ceratobasidiaceae</taxon>
        <taxon>Rhizoctonia</taxon>
    </lineage>
</organism>
<evidence type="ECO:0000313" key="2">
    <source>
        <dbReference type="Proteomes" id="UP000614334"/>
    </source>
</evidence>
<dbReference type="EMBL" id="JACYCF010000001">
    <property type="protein sequence ID" value="KAF8760814.1"/>
    <property type="molecule type" value="Genomic_DNA"/>
</dbReference>
<dbReference type="InterPro" id="IPR036188">
    <property type="entry name" value="FAD/NAD-bd_sf"/>
</dbReference>